<organism evidence="3 4">
    <name type="scientific">Sinosporangium album</name>
    <dbReference type="NCBI Taxonomy" id="504805"/>
    <lineage>
        <taxon>Bacteria</taxon>
        <taxon>Bacillati</taxon>
        <taxon>Actinomycetota</taxon>
        <taxon>Actinomycetes</taxon>
        <taxon>Streptosporangiales</taxon>
        <taxon>Streptosporangiaceae</taxon>
        <taxon>Sinosporangium</taxon>
    </lineage>
</organism>
<name>A0A1G8JTH1_9ACTN</name>
<dbReference type="EMBL" id="FNCN01000045">
    <property type="protein sequence ID" value="SDI34397.1"/>
    <property type="molecule type" value="Genomic_DNA"/>
</dbReference>
<keyword evidence="2" id="KW-0472">Membrane</keyword>
<dbReference type="STRING" id="504805.SAMN05421505_14517"/>
<protein>
    <submittedName>
        <fullName evidence="3">Uncharacterized protein</fullName>
    </submittedName>
</protein>
<accession>A0A1G8JTH1</accession>
<keyword evidence="2" id="KW-0812">Transmembrane</keyword>
<feature type="transmembrane region" description="Helical" evidence="2">
    <location>
        <begin position="44"/>
        <end position="64"/>
    </location>
</feature>
<dbReference type="Proteomes" id="UP000198923">
    <property type="component" value="Unassembled WGS sequence"/>
</dbReference>
<proteinExistence type="predicted"/>
<evidence type="ECO:0000256" key="2">
    <source>
        <dbReference type="SAM" id="Phobius"/>
    </source>
</evidence>
<reference evidence="3 4" key="1">
    <citation type="submission" date="2016-10" db="EMBL/GenBank/DDBJ databases">
        <authorList>
            <person name="de Groot N.N."/>
        </authorList>
    </citation>
    <scope>NUCLEOTIDE SEQUENCE [LARGE SCALE GENOMIC DNA]</scope>
    <source>
        <strain evidence="3 4">CPCC 201354</strain>
    </source>
</reference>
<keyword evidence="2" id="KW-1133">Transmembrane helix</keyword>
<evidence type="ECO:0000313" key="4">
    <source>
        <dbReference type="Proteomes" id="UP000198923"/>
    </source>
</evidence>
<gene>
    <name evidence="3" type="ORF">SAMN05421505_14517</name>
</gene>
<dbReference type="AlphaFoldDB" id="A0A1G8JTH1"/>
<evidence type="ECO:0000256" key="1">
    <source>
        <dbReference type="SAM" id="MobiDB-lite"/>
    </source>
</evidence>
<feature type="region of interest" description="Disordered" evidence="1">
    <location>
        <begin position="1"/>
        <end position="24"/>
    </location>
</feature>
<keyword evidence="4" id="KW-1185">Reference proteome</keyword>
<evidence type="ECO:0000313" key="3">
    <source>
        <dbReference type="EMBL" id="SDI34397.1"/>
    </source>
</evidence>
<sequence>MRHSESDLREVLHERGREPAGREPAAHLDAIVRRSRRIRRTRRMVTAGAGAALAVAAVGLVNGLSAGLPGAEETVVAQRPASAAQPEHRPKLPGSFLVRLGAKKTVLPLVHSQWFEKVGVAQKVTFMPTSFSTGYRVVCDDPRAWVVTSQRLKSGEMGGRAGRCGKWEGGHHDERSAPSDWLKRPQYLEVWVFPADAPVREVAEAVTGCRPITTSKKCDETAQTAALINPKVRSRLSAKVGEQPGRWAVGIYDRPAATAPAPSGEPSADAVLPLGGRSTPTD</sequence>
<feature type="region of interest" description="Disordered" evidence="1">
    <location>
        <begin position="256"/>
        <end position="282"/>
    </location>
</feature>